<keyword evidence="2" id="KW-0732">Signal</keyword>
<feature type="chain" id="PRO_5002189379" description="Serine/threonine protein kinase" evidence="2">
    <location>
        <begin position="20"/>
        <end position="102"/>
    </location>
</feature>
<keyword evidence="3" id="KW-0614">Plasmid</keyword>
<dbReference type="KEGG" id="maqu:Maq22A_1p37030"/>
<organism evidence="3 4">
    <name type="scientific">Methylobacterium aquaticum</name>
    <dbReference type="NCBI Taxonomy" id="270351"/>
    <lineage>
        <taxon>Bacteria</taxon>
        <taxon>Pseudomonadati</taxon>
        <taxon>Pseudomonadota</taxon>
        <taxon>Alphaproteobacteria</taxon>
        <taxon>Hyphomicrobiales</taxon>
        <taxon>Methylobacteriaceae</taxon>
        <taxon>Methylobacterium</taxon>
    </lineage>
</organism>
<feature type="compositionally biased region" description="Basic and acidic residues" evidence="1">
    <location>
        <begin position="92"/>
        <end position="102"/>
    </location>
</feature>
<evidence type="ECO:0008006" key="5">
    <source>
        <dbReference type="Google" id="ProtNLM"/>
    </source>
</evidence>
<feature type="signal peptide" evidence="2">
    <location>
        <begin position="1"/>
        <end position="19"/>
    </location>
</feature>
<dbReference type="PATRIC" id="fig|270351.10.peg.6681"/>
<geneLocation type="plasmid" evidence="4">
    <name>pMaq22A_1p DNA</name>
</geneLocation>
<evidence type="ECO:0000313" key="4">
    <source>
        <dbReference type="Proteomes" id="UP000061432"/>
    </source>
</evidence>
<dbReference type="AlphaFoldDB" id="A0A0C6FMJ3"/>
<dbReference type="RefSeq" id="WP_060850623.1">
    <property type="nucleotide sequence ID" value="NZ_AP014705.1"/>
</dbReference>
<reference evidence="3 4" key="1">
    <citation type="journal article" date="2015" name="Genome Announc.">
        <title>Complete Genome Sequence of Methylobacterium aquaticum Strain 22A, Isolated from Racomitrium japonicum Moss.</title>
        <authorList>
            <person name="Tani A."/>
            <person name="Ogura Y."/>
            <person name="Hayashi T."/>
            <person name="Kimbara K."/>
        </authorList>
    </citation>
    <scope>NUCLEOTIDE SEQUENCE [LARGE SCALE GENOMIC DNA]</scope>
    <source>
        <strain evidence="3 4">MA-22A</strain>
        <plasmid evidence="4">Plasmid pMaq22A_1p DNA</plasmid>
    </source>
</reference>
<proteinExistence type="predicted"/>
<evidence type="ECO:0000313" key="3">
    <source>
        <dbReference type="EMBL" id="BAQ49598.1"/>
    </source>
</evidence>
<dbReference type="EMBL" id="AP014705">
    <property type="protein sequence ID" value="BAQ49598.1"/>
    <property type="molecule type" value="Genomic_DNA"/>
</dbReference>
<dbReference type="Proteomes" id="UP000061432">
    <property type="component" value="Plasmid pMaq22A_1p"/>
</dbReference>
<reference evidence="4" key="2">
    <citation type="submission" date="2015-01" db="EMBL/GenBank/DDBJ databases">
        <title>Complete genome sequence of Methylobacterium aquaticum strain 22A.</title>
        <authorList>
            <person name="Tani A."/>
            <person name="Ogura Y."/>
            <person name="Hayashi T."/>
        </authorList>
    </citation>
    <scope>NUCLEOTIDE SEQUENCE [LARGE SCALE GENOMIC DNA]</scope>
    <source>
        <strain evidence="4">MA-22A</strain>
        <plasmid evidence="4">Plasmid pMaq22A_1p DNA</plasmid>
    </source>
</reference>
<protein>
    <recommendedName>
        <fullName evidence="5">Serine/threonine protein kinase</fullName>
    </recommendedName>
</protein>
<feature type="region of interest" description="Disordered" evidence="1">
    <location>
        <begin position="26"/>
        <end position="102"/>
    </location>
</feature>
<accession>A0A0C6FMJ3</accession>
<evidence type="ECO:0000256" key="2">
    <source>
        <dbReference type="SAM" id="SignalP"/>
    </source>
</evidence>
<feature type="compositionally biased region" description="Polar residues" evidence="1">
    <location>
        <begin position="69"/>
        <end position="89"/>
    </location>
</feature>
<name>A0A0C6FMJ3_9HYPH</name>
<gene>
    <name evidence="3" type="ORF">Maq22A_1p37030</name>
</gene>
<sequence>MRSIATLLICAVAGLGAMAATVDRAAAQSAASAIDQPTAGTLPPGTSTVGGHGGPRDRATGQVAPPSAIQASTKVMRSEGSVQGKNNGGRTDPLKHLPRDMR</sequence>
<evidence type="ECO:0000256" key="1">
    <source>
        <dbReference type="SAM" id="MobiDB-lite"/>
    </source>
</evidence>